<name>A0AAU9SYZ6_THLAR</name>
<feature type="region of interest" description="Disordered" evidence="1">
    <location>
        <begin position="58"/>
        <end position="116"/>
    </location>
</feature>
<dbReference type="AlphaFoldDB" id="A0AAU9SYZ6"/>
<evidence type="ECO:0000313" key="2">
    <source>
        <dbReference type="EMBL" id="CAH2073282.1"/>
    </source>
</evidence>
<feature type="region of interest" description="Disordered" evidence="1">
    <location>
        <begin position="1"/>
        <end position="28"/>
    </location>
</feature>
<keyword evidence="3" id="KW-1185">Reference proteome</keyword>
<sequence length="116" mass="14151">MRMVMQDKQPETKEENLEGREDKRISRDNEIRTLKEELENAKKKMDELQNDYNELQQEYEKLSSSKQKSTHNWGSRWQKMKKSFHIKREDDETRDRPQRQSSTGPRTSFRRRVSMS</sequence>
<feature type="compositionally biased region" description="Basic and acidic residues" evidence="1">
    <location>
        <begin position="8"/>
        <end position="28"/>
    </location>
</feature>
<evidence type="ECO:0000313" key="3">
    <source>
        <dbReference type="Proteomes" id="UP000836841"/>
    </source>
</evidence>
<organism evidence="2 3">
    <name type="scientific">Thlaspi arvense</name>
    <name type="common">Field penny-cress</name>
    <dbReference type="NCBI Taxonomy" id="13288"/>
    <lineage>
        <taxon>Eukaryota</taxon>
        <taxon>Viridiplantae</taxon>
        <taxon>Streptophyta</taxon>
        <taxon>Embryophyta</taxon>
        <taxon>Tracheophyta</taxon>
        <taxon>Spermatophyta</taxon>
        <taxon>Magnoliopsida</taxon>
        <taxon>eudicotyledons</taxon>
        <taxon>Gunneridae</taxon>
        <taxon>Pentapetalae</taxon>
        <taxon>rosids</taxon>
        <taxon>malvids</taxon>
        <taxon>Brassicales</taxon>
        <taxon>Brassicaceae</taxon>
        <taxon>Thlaspideae</taxon>
        <taxon>Thlaspi</taxon>
    </lineage>
</organism>
<dbReference type="Proteomes" id="UP000836841">
    <property type="component" value="Chromosome 6"/>
</dbReference>
<gene>
    <name evidence="2" type="ORF">TAV2_LOCUS20440</name>
</gene>
<protein>
    <submittedName>
        <fullName evidence="2">Uncharacterized protein</fullName>
    </submittedName>
</protein>
<accession>A0AAU9SYZ6</accession>
<feature type="compositionally biased region" description="Basic and acidic residues" evidence="1">
    <location>
        <begin position="86"/>
        <end position="98"/>
    </location>
</feature>
<feature type="compositionally biased region" description="Polar residues" evidence="1">
    <location>
        <begin position="64"/>
        <end position="75"/>
    </location>
</feature>
<evidence type="ECO:0000256" key="1">
    <source>
        <dbReference type="SAM" id="MobiDB-lite"/>
    </source>
</evidence>
<proteinExistence type="predicted"/>
<dbReference type="EMBL" id="OU466862">
    <property type="protein sequence ID" value="CAH2073282.1"/>
    <property type="molecule type" value="Genomic_DNA"/>
</dbReference>
<reference evidence="2 3" key="1">
    <citation type="submission" date="2022-03" db="EMBL/GenBank/DDBJ databases">
        <authorList>
            <person name="Nunn A."/>
            <person name="Chopra R."/>
            <person name="Nunn A."/>
            <person name="Contreras Garrido A."/>
        </authorList>
    </citation>
    <scope>NUCLEOTIDE SEQUENCE [LARGE SCALE GENOMIC DNA]</scope>
</reference>